<evidence type="ECO:0000313" key="1">
    <source>
        <dbReference type="EMBL" id="PWN52242.1"/>
    </source>
</evidence>
<name>A0ACD0P2L0_9BASI</name>
<gene>
    <name evidence="1" type="ORF">IE53DRAFT_12085</name>
</gene>
<dbReference type="Proteomes" id="UP000245626">
    <property type="component" value="Unassembled WGS sequence"/>
</dbReference>
<sequence length="467" mass="50338">MAGHTLLISRGLQASIRTASAASSNSSSRGLSTSCIKLVQSSLPATPSFSRSSPSLKEAFLVRSIQSGVIRRSIHTSPITRSDPPAASSLSKTGLYEFHIKNGAKMVPFSGYSMPLTYADVGQMASHHHVRSKTGLFDVGHMVQHNFTGPTAQAFLERISPSSVSSLAPFSSTLSVLLSESGGILDDLIITKHSDEKFYLVTNAGRREEDLAWIRDRLKEWNASHEPVHHEVLEGWGLLALQGPTSSEVLQKLVGEGFDLKTLTFGKSAFIDLKVAGGEKVKCHVARAGYTGEDGFEISIPPTSTVSVAEALVSDPEVQLAGLAARDSLRLEAGMCLYGQDLDETVSPIEAGLAWCVGKDRRKAANFIGHQRVLSELEKGPSRRRVGLVIQGSPARQGCDIFNSDGKKIGKVTSGIPSPTLGKNIAMALVEDGHHKRGTKVLVEVRKKLREAEVAKMPFVENKFYRG</sequence>
<dbReference type="EMBL" id="KZ819789">
    <property type="protein sequence ID" value="PWN52242.1"/>
    <property type="molecule type" value="Genomic_DNA"/>
</dbReference>
<organism evidence="1 2">
    <name type="scientific">Violaceomyces palustris</name>
    <dbReference type="NCBI Taxonomy" id="1673888"/>
    <lineage>
        <taxon>Eukaryota</taxon>
        <taxon>Fungi</taxon>
        <taxon>Dikarya</taxon>
        <taxon>Basidiomycota</taxon>
        <taxon>Ustilaginomycotina</taxon>
        <taxon>Ustilaginomycetes</taxon>
        <taxon>Violaceomycetales</taxon>
        <taxon>Violaceomycetaceae</taxon>
        <taxon>Violaceomyces</taxon>
    </lineage>
</organism>
<reference evidence="1 2" key="1">
    <citation type="journal article" date="2018" name="Mol. Biol. Evol.">
        <title>Broad Genomic Sampling Reveals a Smut Pathogenic Ancestry of the Fungal Clade Ustilaginomycotina.</title>
        <authorList>
            <person name="Kijpornyongpan T."/>
            <person name="Mondo S.J."/>
            <person name="Barry K."/>
            <person name="Sandor L."/>
            <person name="Lee J."/>
            <person name="Lipzen A."/>
            <person name="Pangilinan J."/>
            <person name="LaButti K."/>
            <person name="Hainaut M."/>
            <person name="Henrissat B."/>
            <person name="Grigoriev I.V."/>
            <person name="Spatafora J.W."/>
            <person name="Aime M.C."/>
        </authorList>
    </citation>
    <scope>NUCLEOTIDE SEQUENCE [LARGE SCALE GENOMIC DNA]</scope>
    <source>
        <strain evidence="1 2">SA 807</strain>
    </source>
</reference>
<evidence type="ECO:0000313" key="2">
    <source>
        <dbReference type="Proteomes" id="UP000245626"/>
    </source>
</evidence>
<protein>
    <submittedName>
        <fullName evidence="1">Glycine cleavage system T protein</fullName>
    </submittedName>
</protein>
<proteinExistence type="predicted"/>
<keyword evidence="2" id="KW-1185">Reference proteome</keyword>
<accession>A0ACD0P2L0</accession>